<feature type="transmembrane region" description="Helical" evidence="14">
    <location>
        <begin position="218"/>
        <end position="241"/>
    </location>
</feature>
<dbReference type="GO" id="GO:0046872">
    <property type="term" value="F:metal ion binding"/>
    <property type="evidence" value="ECO:0007669"/>
    <property type="project" value="UniProtKB-KW"/>
</dbReference>
<evidence type="ECO:0000313" key="19">
    <source>
        <dbReference type="Proteomes" id="UP000247515"/>
    </source>
</evidence>
<comment type="similarity">
    <text evidence="12">Belongs to the cytochrome b561 family.</text>
</comment>
<keyword evidence="19" id="KW-1185">Reference proteome</keyword>
<dbReference type="GO" id="GO:0005886">
    <property type="term" value="C:plasma membrane"/>
    <property type="evidence" value="ECO:0007669"/>
    <property type="project" value="UniProtKB-SubCell"/>
</dbReference>
<comment type="subcellular location">
    <subcellularLocation>
        <location evidence="2">Cell membrane</location>
        <topology evidence="2">Multi-pass membrane protein</topology>
    </subcellularLocation>
</comment>
<dbReference type="SUPFAM" id="SSF81342">
    <property type="entry name" value="Transmembrane di-heme cytochromes"/>
    <property type="match status" value="1"/>
</dbReference>
<feature type="transmembrane region" description="Helical" evidence="14">
    <location>
        <begin position="113"/>
        <end position="135"/>
    </location>
</feature>
<feature type="transmembrane region" description="Helical" evidence="14">
    <location>
        <begin position="155"/>
        <end position="176"/>
    </location>
</feature>
<evidence type="ECO:0000256" key="13">
    <source>
        <dbReference type="SAM" id="MobiDB-lite"/>
    </source>
</evidence>
<dbReference type="GO" id="GO:0020037">
    <property type="term" value="F:heme binding"/>
    <property type="evidence" value="ECO:0007669"/>
    <property type="project" value="TreeGrafter"/>
</dbReference>
<evidence type="ECO:0000256" key="7">
    <source>
        <dbReference type="ARBA" id="ARBA00022723"/>
    </source>
</evidence>
<evidence type="ECO:0000256" key="4">
    <source>
        <dbReference type="ARBA" id="ARBA00022475"/>
    </source>
</evidence>
<feature type="domain" description="Cytochrome b561 bacterial/Ni-hydrogenase" evidence="15">
    <location>
        <begin position="73"/>
        <end position="257"/>
    </location>
</feature>
<keyword evidence="11 14" id="KW-0472">Membrane</keyword>
<keyword evidence="5" id="KW-0349">Heme</keyword>
<evidence type="ECO:0000256" key="14">
    <source>
        <dbReference type="SAM" id="Phobius"/>
    </source>
</evidence>
<feature type="transmembrane region" description="Helical" evidence="14">
    <location>
        <begin position="188"/>
        <end position="206"/>
    </location>
</feature>
<gene>
    <name evidence="16" type="ORF">C7400_11857</name>
    <name evidence="17" type="ORF">SAMN05216550_11578</name>
</gene>
<comment type="cofactor">
    <cofactor evidence="1">
        <name>heme b</name>
        <dbReference type="ChEBI" id="CHEBI:60344"/>
    </cofactor>
</comment>
<evidence type="ECO:0000313" key="18">
    <source>
        <dbReference type="Proteomes" id="UP000183529"/>
    </source>
</evidence>
<evidence type="ECO:0000313" key="16">
    <source>
        <dbReference type="EMBL" id="PXX11736.1"/>
    </source>
</evidence>
<proteinExistence type="inferred from homology"/>
<dbReference type="InterPro" id="IPR011577">
    <property type="entry name" value="Cyt_b561_bac/Ni-Hgenase"/>
</dbReference>
<dbReference type="Proteomes" id="UP000247515">
    <property type="component" value="Unassembled WGS sequence"/>
</dbReference>
<dbReference type="GO" id="GO:0009055">
    <property type="term" value="F:electron transfer activity"/>
    <property type="evidence" value="ECO:0007669"/>
    <property type="project" value="InterPro"/>
</dbReference>
<feature type="region of interest" description="Disordered" evidence="13">
    <location>
        <begin position="22"/>
        <end position="46"/>
    </location>
</feature>
<evidence type="ECO:0000259" key="15">
    <source>
        <dbReference type="Pfam" id="PF01292"/>
    </source>
</evidence>
<evidence type="ECO:0000256" key="12">
    <source>
        <dbReference type="ARBA" id="ARBA00037975"/>
    </source>
</evidence>
<sequence>MGALPGGGIARNRMSARYERSFERLRTRPPAARGGNNFDARRVNPTDPLRHVHVKTSLSADSRLDSAGASSKYTRVAVLLHWSIALLILGNVALGLSAALLPDGTLSDNAIRFVIDTHKSIGITVLGLAILRVLWRLTHRPPPLPAEFPTWEKVAAHAAHIALYVLIFAMPLSGWLHDSAWVAAASHPMYLFGLFEWPRIGFIMNLDPATKNQLHEQFGALHTACSYALYGVLALHIAGALKHQWIDRHSVLRRMMP</sequence>
<evidence type="ECO:0000256" key="8">
    <source>
        <dbReference type="ARBA" id="ARBA00022982"/>
    </source>
</evidence>
<reference evidence="17 18" key="1">
    <citation type="submission" date="2016-10" db="EMBL/GenBank/DDBJ databases">
        <authorList>
            <person name="Varghese N."/>
            <person name="Submissions S."/>
        </authorList>
    </citation>
    <scope>NUCLEOTIDE SEQUENCE [LARGE SCALE GENOMIC DNA]</scope>
    <source>
        <strain evidence="17 18">LMG 22274</strain>
    </source>
</reference>
<keyword evidence="4" id="KW-1003">Cell membrane</keyword>
<keyword evidence="7" id="KW-0479">Metal-binding</keyword>
<evidence type="ECO:0000256" key="6">
    <source>
        <dbReference type="ARBA" id="ARBA00022692"/>
    </source>
</evidence>
<protein>
    <submittedName>
        <fullName evidence="17">Cytochrome b561</fullName>
    </submittedName>
</protein>
<evidence type="ECO:0000256" key="11">
    <source>
        <dbReference type="ARBA" id="ARBA00023136"/>
    </source>
</evidence>
<dbReference type="Proteomes" id="UP000183529">
    <property type="component" value="Unassembled WGS sequence"/>
</dbReference>
<dbReference type="InterPro" id="IPR052168">
    <property type="entry name" value="Cytochrome_b561_oxidase"/>
</dbReference>
<dbReference type="EMBL" id="QJJV01000018">
    <property type="protein sequence ID" value="PXX11736.1"/>
    <property type="molecule type" value="Genomic_DNA"/>
</dbReference>
<keyword evidence="6 14" id="KW-0812">Transmembrane</keyword>
<name>A0AAQ1GJY6_9BURK</name>
<dbReference type="PANTHER" id="PTHR30529:SF1">
    <property type="entry name" value="CYTOCHROME B561 HOMOLOG 2"/>
    <property type="match status" value="1"/>
</dbReference>
<evidence type="ECO:0000256" key="1">
    <source>
        <dbReference type="ARBA" id="ARBA00001970"/>
    </source>
</evidence>
<evidence type="ECO:0000256" key="9">
    <source>
        <dbReference type="ARBA" id="ARBA00022989"/>
    </source>
</evidence>
<keyword evidence="10" id="KW-0408">Iron</keyword>
<keyword evidence="9 14" id="KW-1133">Transmembrane helix</keyword>
<dbReference type="Pfam" id="PF01292">
    <property type="entry name" value="Ni_hydr_CYTB"/>
    <property type="match status" value="1"/>
</dbReference>
<dbReference type="AlphaFoldDB" id="A0AAQ1GJY6"/>
<keyword evidence="3" id="KW-0813">Transport</keyword>
<dbReference type="EMBL" id="FNZM01000015">
    <property type="protein sequence ID" value="SEK06312.1"/>
    <property type="molecule type" value="Genomic_DNA"/>
</dbReference>
<evidence type="ECO:0000256" key="10">
    <source>
        <dbReference type="ARBA" id="ARBA00023004"/>
    </source>
</evidence>
<dbReference type="GO" id="GO:0022904">
    <property type="term" value="P:respiratory electron transport chain"/>
    <property type="evidence" value="ECO:0007669"/>
    <property type="project" value="InterPro"/>
</dbReference>
<accession>A0AAQ1GJY6</accession>
<evidence type="ECO:0000256" key="3">
    <source>
        <dbReference type="ARBA" id="ARBA00022448"/>
    </source>
</evidence>
<evidence type="ECO:0000256" key="5">
    <source>
        <dbReference type="ARBA" id="ARBA00022617"/>
    </source>
</evidence>
<comment type="caution">
    <text evidence="17">The sequence shown here is derived from an EMBL/GenBank/DDBJ whole genome shotgun (WGS) entry which is preliminary data.</text>
</comment>
<reference evidence="16 19" key="2">
    <citation type="submission" date="2018-05" db="EMBL/GenBank/DDBJ databases">
        <title>Genomic Encyclopedia of Type Strains, Phase IV (KMG-V): Genome sequencing to study the core and pangenomes of soil and plant-associated prokaryotes.</title>
        <authorList>
            <person name="Whitman W."/>
        </authorList>
    </citation>
    <scope>NUCLEOTIDE SEQUENCE [LARGE SCALE GENOMIC DNA]</scope>
    <source>
        <strain evidence="16 19">SIr-6563</strain>
    </source>
</reference>
<dbReference type="PANTHER" id="PTHR30529">
    <property type="entry name" value="CYTOCHROME B561"/>
    <property type="match status" value="1"/>
</dbReference>
<feature type="transmembrane region" description="Helical" evidence="14">
    <location>
        <begin position="79"/>
        <end position="101"/>
    </location>
</feature>
<dbReference type="InterPro" id="IPR016174">
    <property type="entry name" value="Di-haem_cyt_TM"/>
</dbReference>
<keyword evidence="8" id="KW-0249">Electron transport</keyword>
<evidence type="ECO:0000313" key="17">
    <source>
        <dbReference type="EMBL" id="SEK06312.1"/>
    </source>
</evidence>
<evidence type="ECO:0000256" key="2">
    <source>
        <dbReference type="ARBA" id="ARBA00004651"/>
    </source>
</evidence>
<organism evidence="17 18">
    <name type="scientific">Paraburkholderia tropica</name>
    <dbReference type="NCBI Taxonomy" id="92647"/>
    <lineage>
        <taxon>Bacteria</taxon>
        <taxon>Pseudomonadati</taxon>
        <taxon>Pseudomonadota</taxon>
        <taxon>Betaproteobacteria</taxon>
        <taxon>Burkholderiales</taxon>
        <taxon>Burkholderiaceae</taxon>
        <taxon>Paraburkholderia</taxon>
    </lineage>
</organism>